<dbReference type="Proteomes" id="UP000444721">
    <property type="component" value="Unassembled WGS sequence"/>
</dbReference>
<dbReference type="VEuPathDB" id="AmoebaDB:NfTy_084970"/>
<keyword evidence="1" id="KW-0677">Repeat</keyword>
<dbReference type="Pfam" id="PF13540">
    <property type="entry name" value="RCC1_2"/>
    <property type="match status" value="1"/>
</dbReference>
<protein>
    <submittedName>
        <fullName evidence="2">Uncharacterized protein</fullName>
    </submittedName>
</protein>
<sequence>MRKIYSCGLTSSYQSGHSHDDGNFHLVKVIQDHDAVRKISCGRSHTIFETMDGQIFAFGRNDYFQCAVGQDGDIQIPKPCLFKPNNIQVYQPYMFSTGWFHSAFISSDQKNVYFAGYCSHISISKSYIKVFHNISSLITQLGPTQKFTHVGSGDHVFMVVVDNNHLYSISSTISHVDILKTTGQALKEVRMEKGGVAFCTTSGALYVREYSGNSSSTFVRDHSVLNLNSSSVGVLSFKSENLRQTIIDNTRYPFEYDVYPSFCSHFAYNPQTRTLTATGSNNDRQLGVYGNGSAKDEPVTSINKLLKENPSWKLLILAPGCDFTMIMLGQDWEQTKEVLRFKACLFKQLSDHWERLSDVQFQCRQNF</sequence>
<organism evidence="2 3">
    <name type="scientific">Naegleria fowleri</name>
    <name type="common">Brain eating amoeba</name>
    <dbReference type="NCBI Taxonomy" id="5763"/>
    <lineage>
        <taxon>Eukaryota</taxon>
        <taxon>Discoba</taxon>
        <taxon>Heterolobosea</taxon>
        <taxon>Tetramitia</taxon>
        <taxon>Eutetramitia</taxon>
        <taxon>Vahlkampfiidae</taxon>
        <taxon>Naegleria</taxon>
    </lineage>
</organism>
<proteinExistence type="predicted"/>
<accession>A0A6A5BMC2</accession>
<dbReference type="EMBL" id="VFQX01000041">
    <property type="protein sequence ID" value="KAF0976066.1"/>
    <property type="molecule type" value="Genomic_DNA"/>
</dbReference>
<dbReference type="VEuPathDB" id="AmoebaDB:FDP41_004742"/>
<gene>
    <name evidence="2" type="ORF">FDP41_004742</name>
</gene>
<dbReference type="OrthoDB" id="10256179at2759"/>
<comment type="caution">
    <text evidence="2">The sequence shown here is derived from an EMBL/GenBank/DDBJ whole genome shotgun (WGS) entry which is preliminary data.</text>
</comment>
<keyword evidence="3" id="KW-1185">Reference proteome</keyword>
<dbReference type="SUPFAM" id="SSF50985">
    <property type="entry name" value="RCC1/BLIP-II"/>
    <property type="match status" value="1"/>
</dbReference>
<evidence type="ECO:0000313" key="2">
    <source>
        <dbReference type="EMBL" id="KAF0976066.1"/>
    </source>
</evidence>
<dbReference type="RefSeq" id="XP_044560779.1">
    <property type="nucleotide sequence ID" value="XM_044708189.1"/>
</dbReference>
<dbReference type="Gene3D" id="2.130.10.30">
    <property type="entry name" value="Regulator of chromosome condensation 1/beta-lactamase-inhibitor protein II"/>
    <property type="match status" value="1"/>
</dbReference>
<dbReference type="InterPro" id="IPR051210">
    <property type="entry name" value="Ub_ligase/GEF_domain"/>
</dbReference>
<dbReference type="InterPro" id="IPR009091">
    <property type="entry name" value="RCC1/BLIP-II"/>
</dbReference>
<dbReference type="OMA" id="FSTGWFH"/>
<dbReference type="VEuPathDB" id="AmoebaDB:NF0128180"/>
<reference evidence="2 3" key="1">
    <citation type="journal article" date="2019" name="Sci. Rep.">
        <title>Nanopore sequencing improves the draft genome of the human pathogenic amoeba Naegleria fowleri.</title>
        <authorList>
            <person name="Liechti N."/>
            <person name="Schurch N."/>
            <person name="Bruggmann R."/>
            <person name="Wittwer M."/>
        </authorList>
    </citation>
    <scope>NUCLEOTIDE SEQUENCE [LARGE SCALE GENOMIC DNA]</scope>
    <source>
        <strain evidence="2 3">ATCC 30894</strain>
    </source>
</reference>
<dbReference type="PANTHER" id="PTHR22870:SF408">
    <property type="entry name" value="OS09G0560450 PROTEIN"/>
    <property type="match status" value="1"/>
</dbReference>
<dbReference type="GeneID" id="68111960"/>
<dbReference type="AlphaFoldDB" id="A0A6A5BMC2"/>
<dbReference type="PANTHER" id="PTHR22870">
    <property type="entry name" value="REGULATOR OF CHROMOSOME CONDENSATION"/>
    <property type="match status" value="1"/>
</dbReference>
<name>A0A6A5BMC2_NAEFO</name>
<evidence type="ECO:0000313" key="3">
    <source>
        <dbReference type="Proteomes" id="UP000444721"/>
    </source>
</evidence>
<evidence type="ECO:0000256" key="1">
    <source>
        <dbReference type="ARBA" id="ARBA00022737"/>
    </source>
</evidence>